<dbReference type="InterPro" id="IPR012826">
    <property type="entry name" value="FliN"/>
</dbReference>
<protein>
    <recommendedName>
        <fullName evidence="12">Flagellar motor switch phosphatase FliY</fullName>
    </recommendedName>
</protein>
<dbReference type="EMBL" id="AP024169">
    <property type="protein sequence ID" value="BCN31523.1"/>
    <property type="molecule type" value="Genomic_DNA"/>
</dbReference>
<dbReference type="NCBIfam" id="TIGR02480">
    <property type="entry name" value="fliN"/>
    <property type="match status" value="1"/>
</dbReference>
<dbReference type="InterPro" id="IPR001543">
    <property type="entry name" value="FliN-like_C"/>
</dbReference>
<feature type="domain" description="Flagellar motor switch protein FliN-like C-terminal" evidence="8">
    <location>
        <begin position="348"/>
        <end position="418"/>
    </location>
</feature>
<dbReference type="PANTHER" id="PTHR43484">
    <property type="match status" value="1"/>
</dbReference>
<feature type="region of interest" description="Disordered" evidence="7">
    <location>
        <begin position="16"/>
        <end position="35"/>
    </location>
</feature>
<dbReference type="InterPro" id="IPR001172">
    <property type="entry name" value="FliN_T3SS_HrcQb"/>
</dbReference>
<dbReference type="GO" id="GO:0009425">
    <property type="term" value="C:bacterial-type flagellum basal body"/>
    <property type="evidence" value="ECO:0007669"/>
    <property type="project" value="InterPro"/>
</dbReference>
<name>A0A7R7IEW1_9FIRM</name>
<dbReference type="GO" id="GO:0016787">
    <property type="term" value="F:hydrolase activity"/>
    <property type="evidence" value="ECO:0007669"/>
    <property type="project" value="InterPro"/>
</dbReference>
<evidence type="ECO:0008006" key="12">
    <source>
        <dbReference type="Google" id="ProtNLM"/>
    </source>
</evidence>
<evidence type="ECO:0000256" key="6">
    <source>
        <dbReference type="ARBA" id="ARBA00023136"/>
    </source>
</evidence>
<dbReference type="InterPro" id="IPR036429">
    <property type="entry name" value="SpoA-like_sf"/>
</dbReference>
<evidence type="ECO:0000259" key="8">
    <source>
        <dbReference type="Pfam" id="PF01052"/>
    </source>
</evidence>
<dbReference type="RefSeq" id="WP_271712637.1">
    <property type="nucleotide sequence ID" value="NZ_AP024169.1"/>
</dbReference>
<feature type="domain" description="CheC-like protein" evidence="9">
    <location>
        <begin position="133"/>
        <end position="167"/>
    </location>
</feature>
<keyword evidence="4" id="KW-0145">Chemotaxis</keyword>
<proteinExistence type="inferred from homology"/>
<dbReference type="Gene3D" id="3.40.1550.10">
    <property type="entry name" value="CheC-like"/>
    <property type="match status" value="1"/>
</dbReference>
<dbReference type="GO" id="GO:0003774">
    <property type="term" value="F:cytoskeletal motor activity"/>
    <property type="evidence" value="ECO:0007669"/>
    <property type="project" value="InterPro"/>
</dbReference>
<dbReference type="InterPro" id="IPR028976">
    <property type="entry name" value="CheC-like_sf"/>
</dbReference>
<evidence type="ECO:0000256" key="3">
    <source>
        <dbReference type="ARBA" id="ARBA00022475"/>
    </source>
</evidence>
<accession>A0A7R7IEW1</accession>
<evidence type="ECO:0000313" key="10">
    <source>
        <dbReference type="EMBL" id="BCN31523.1"/>
    </source>
</evidence>
<evidence type="ECO:0000256" key="4">
    <source>
        <dbReference type="ARBA" id="ARBA00022500"/>
    </source>
</evidence>
<dbReference type="NCBIfam" id="NF005995">
    <property type="entry name" value="PRK08119.1"/>
    <property type="match status" value="1"/>
</dbReference>
<dbReference type="AlphaFoldDB" id="A0A7R7IEW1"/>
<keyword evidence="3" id="KW-1003">Cell membrane</keyword>
<evidence type="ECO:0000256" key="2">
    <source>
        <dbReference type="ARBA" id="ARBA00009226"/>
    </source>
</evidence>
<dbReference type="GO" id="GO:0005886">
    <property type="term" value="C:plasma membrane"/>
    <property type="evidence" value="ECO:0007669"/>
    <property type="project" value="UniProtKB-SubCell"/>
</dbReference>
<dbReference type="CDD" id="cd17907">
    <property type="entry name" value="FliY_FliN-Y"/>
    <property type="match status" value="1"/>
</dbReference>
<dbReference type="Proteomes" id="UP000595897">
    <property type="component" value="Chromosome"/>
</dbReference>
<evidence type="ECO:0000256" key="7">
    <source>
        <dbReference type="SAM" id="MobiDB-lite"/>
    </source>
</evidence>
<keyword evidence="5" id="KW-0283">Flagellar rotation</keyword>
<feature type="domain" description="CheC-like protein" evidence="9">
    <location>
        <begin position="37"/>
        <end position="73"/>
    </location>
</feature>
<keyword evidence="6" id="KW-0472">Membrane</keyword>
<dbReference type="GO" id="GO:0006935">
    <property type="term" value="P:chemotaxis"/>
    <property type="evidence" value="ECO:0007669"/>
    <property type="project" value="UniProtKB-KW"/>
</dbReference>
<dbReference type="SUPFAM" id="SSF103039">
    <property type="entry name" value="CheC-like"/>
    <property type="match status" value="1"/>
</dbReference>
<comment type="similarity">
    <text evidence="2">Belongs to the FliN/MopA/SpaO family.</text>
</comment>
<gene>
    <name evidence="10" type="ORF">bsdtb5_28180</name>
</gene>
<keyword evidence="11" id="KW-1185">Reference proteome</keyword>
<dbReference type="Pfam" id="PF04509">
    <property type="entry name" value="CheC"/>
    <property type="match status" value="2"/>
</dbReference>
<dbReference type="Gene3D" id="2.30.330.10">
    <property type="entry name" value="SpoA-like"/>
    <property type="match status" value="1"/>
</dbReference>
<dbReference type="InterPro" id="IPR007597">
    <property type="entry name" value="CheC"/>
</dbReference>
<dbReference type="SUPFAM" id="SSF101801">
    <property type="entry name" value="Surface presentation of antigens (SPOA)"/>
    <property type="match status" value="1"/>
</dbReference>
<sequence length="419" mass="45671">MDGMLSQEEINALLNGIGGDEQTSEPVSEEYSLSDSEKDAVGEISNISMGTAATTLSTLVNQKVTITTPVVSYGNWEELAASFNRPCVFIQISYREGLDGNNVLIIKESDVKIITDLMMGGDGTNTADELSELHLSAISEAMNQMMGSASTSISSMINKKVDISPPTAQVIDLNDTVDAESLSDFLKGSFVQVSFKMEIGDLVDSEIMQLYPFDFAKDIYREFVGSANEQPVNSNSGQAAPANQNAANESMMNTMQPQPQMQPQMQQPVMQQPQMQMNQQMQPNMGMMNQQMQGGAYPNMMQGQVPYMGQQMGMPYGMAMPDVNVQPAQFQAFSGGASPMVQQENIDLIMDVPLEVTVELGRTNKSIKEILDFTPGTIIELNKIAGEPIDVLVNGKYVAKGEVVVIEESFGIRVTEIIK</sequence>
<evidence type="ECO:0000259" key="9">
    <source>
        <dbReference type="Pfam" id="PF04509"/>
    </source>
</evidence>
<dbReference type="PRINTS" id="PR00956">
    <property type="entry name" value="FLGMOTORFLIN"/>
</dbReference>
<dbReference type="Pfam" id="PF01052">
    <property type="entry name" value="FliMN_C"/>
    <property type="match status" value="1"/>
</dbReference>
<dbReference type="InterPro" id="IPR051469">
    <property type="entry name" value="FliN/MopA/SpaO"/>
</dbReference>
<evidence type="ECO:0000256" key="1">
    <source>
        <dbReference type="ARBA" id="ARBA00004413"/>
    </source>
</evidence>
<dbReference type="PANTHER" id="PTHR43484:SF1">
    <property type="entry name" value="FLAGELLAR MOTOR SWITCH PROTEIN FLIN"/>
    <property type="match status" value="1"/>
</dbReference>
<comment type="subcellular location">
    <subcellularLocation>
        <location evidence="1">Cell membrane</location>
        <topology evidence="1">Peripheral membrane protein</topology>
        <orientation evidence="1">Cytoplasmic side</orientation>
    </subcellularLocation>
</comment>
<evidence type="ECO:0000256" key="5">
    <source>
        <dbReference type="ARBA" id="ARBA00022779"/>
    </source>
</evidence>
<reference evidence="10 11" key="1">
    <citation type="submission" date="2020-11" db="EMBL/GenBank/DDBJ databases">
        <title>Draft genome sequencing of a Lachnospiraceae strain isolated from anoxic soil subjected to BSD treatment.</title>
        <authorList>
            <person name="Uek A."/>
            <person name="Tonouchi A."/>
        </authorList>
    </citation>
    <scope>NUCLEOTIDE SEQUENCE [LARGE SCALE GENOMIC DNA]</scope>
    <source>
        <strain evidence="10 11">TB5</strain>
    </source>
</reference>
<dbReference type="KEGG" id="ahb:bsdtb5_28180"/>
<evidence type="ECO:0000313" key="11">
    <source>
        <dbReference type="Proteomes" id="UP000595897"/>
    </source>
</evidence>
<organism evidence="10 11">
    <name type="scientific">Anaeromicropila herbilytica</name>
    <dbReference type="NCBI Taxonomy" id="2785025"/>
    <lineage>
        <taxon>Bacteria</taxon>
        <taxon>Bacillati</taxon>
        <taxon>Bacillota</taxon>
        <taxon>Clostridia</taxon>
        <taxon>Lachnospirales</taxon>
        <taxon>Lachnospiraceae</taxon>
        <taxon>Anaeromicropila</taxon>
    </lineage>
</organism>
<dbReference type="GO" id="GO:0071973">
    <property type="term" value="P:bacterial-type flagellum-dependent cell motility"/>
    <property type="evidence" value="ECO:0007669"/>
    <property type="project" value="InterPro"/>
</dbReference>